<dbReference type="Pfam" id="PF03235">
    <property type="entry name" value="GmrSD_N"/>
    <property type="match status" value="1"/>
</dbReference>
<evidence type="ECO:0000313" key="3">
    <source>
        <dbReference type="Proteomes" id="UP000243819"/>
    </source>
</evidence>
<dbReference type="AlphaFoldDB" id="A0A1I0B3F3"/>
<gene>
    <name evidence="2" type="ORF">SAMN03080614_10309</name>
</gene>
<dbReference type="Proteomes" id="UP000243819">
    <property type="component" value="Unassembled WGS sequence"/>
</dbReference>
<dbReference type="OrthoDB" id="9798761at2"/>
<evidence type="ECO:0000259" key="1">
    <source>
        <dbReference type="Pfam" id="PF03235"/>
    </source>
</evidence>
<name>A0A1I0B3F3_9FIRM</name>
<accession>A0A1I0B3F3</accession>
<keyword evidence="3" id="KW-1185">Reference proteome</keyword>
<organism evidence="2 3">
    <name type="scientific">Anaerobranca gottschalkii DSM 13577</name>
    <dbReference type="NCBI Taxonomy" id="1120990"/>
    <lineage>
        <taxon>Bacteria</taxon>
        <taxon>Bacillati</taxon>
        <taxon>Bacillota</taxon>
        <taxon>Clostridia</taxon>
        <taxon>Eubacteriales</taxon>
        <taxon>Proteinivoracaceae</taxon>
        <taxon>Anaerobranca</taxon>
    </lineage>
</organism>
<feature type="domain" description="GmrSD restriction endonucleases N-terminal" evidence="1">
    <location>
        <begin position="13"/>
        <end position="216"/>
    </location>
</feature>
<dbReference type="RefSeq" id="WP_091350951.1">
    <property type="nucleotide sequence ID" value="NZ_FOIF01000030.1"/>
</dbReference>
<reference evidence="3" key="1">
    <citation type="submission" date="2016-10" db="EMBL/GenBank/DDBJ databases">
        <authorList>
            <person name="Varghese N."/>
            <person name="Submissions S."/>
        </authorList>
    </citation>
    <scope>NUCLEOTIDE SEQUENCE [LARGE SCALE GENOMIC DNA]</scope>
    <source>
        <strain evidence="3">DSM 13577</strain>
    </source>
</reference>
<dbReference type="InterPro" id="IPR004919">
    <property type="entry name" value="GmrSD_N"/>
</dbReference>
<evidence type="ECO:0000313" key="2">
    <source>
        <dbReference type="EMBL" id="SET00477.1"/>
    </source>
</evidence>
<dbReference type="EMBL" id="FOIF01000030">
    <property type="protein sequence ID" value="SET00477.1"/>
    <property type="molecule type" value="Genomic_DNA"/>
</dbReference>
<protein>
    <recommendedName>
        <fullName evidence="1">GmrSD restriction endonucleases N-terminal domain-containing protein</fullName>
    </recommendedName>
</protein>
<dbReference type="PANTHER" id="PTHR37292:SF2">
    <property type="entry name" value="DUF262 DOMAIN-CONTAINING PROTEIN"/>
    <property type="match status" value="1"/>
</dbReference>
<dbReference type="PANTHER" id="PTHR37292">
    <property type="entry name" value="VNG6097C"/>
    <property type="match status" value="1"/>
</dbReference>
<dbReference type="STRING" id="1120990.SAMN03080614_10309"/>
<sequence>MSRKYEVNNVSVESILSWIRDGDVAIPEIQRPFVWDSTKVRDLIDSLYKGYPVGYLITWRNPDIRLKDGTKSSGKRILIDGQQRVTAMTAALMGMEVLDENYNKKSIKIAFNPLEERFEVLNTAIEKDPNWIKDISVFIKGEVNELKFVYDFCKEVPDIIDEILFKKIKKLTEIKHRVIGIIELSHSLDIETVTEIFIRINSKGVVLSQADFAMSKIAVNKEFNGYLIRKIIDYFCHMARNSSIVEAIRKNDPEFVQTDYFSKITWIAKEKQDLYVPTYSDVIRVAFTSQFHRGKLSDLVSLLSGRNFKTREYEKEIEEESFKTFEKGVLEFVNETNFKRYIMIVKSTGIIDKTLIRSQNVLNFGYILYLTLKTKGVDSNKIEKLVRKWLVLSLLTGRYSGSSESQFDYDIKKMLEDSFEVFIENEEKGQLSDAFWDNILVSRLDTSVRSSPYFSLFLISQIKSGDRGFLSKEIEVKHLIEERGDIHHIFPKKYLQKYNLGRGQYNQIANYVIMQSEINIKIKDKSPKIYFNLIKEDITNQKFSITGIENLEELKENMKENCIPESIFEMEVGDYEQFLNERRKLMAQKIKKYYFSL</sequence>
<proteinExistence type="predicted"/>